<gene>
    <name evidence="6 8" type="primary">rpsF</name>
    <name evidence="8" type="ORF">FZC37_01155</name>
</gene>
<dbReference type="CDD" id="cd00473">
    <property type="entry name" value="bS6"/>
    <property type="match status" value="1"/>
</dbReference>
<proteinExistence type="inferred from homology"/>
<dbReference type="GO" id="GO:0006412">
    <property type="term" value="P:translation"/>
    <property type="evidence" value="ECO:0007669"/>
    <property type="project" value="UniProtKB-UniRule"/>
</dbReference>
<dbReference type="GO" id="GO:1990904">
    <property type="term" value="C:ribonucleoprotein complex"/>
    <property type="evidence" value="ECO:0007669"/>
    <property type="project" value="UniProtKB-KW"/>
</dbReference>
<keyword evidence="2 6" id="KW-0689">Ribosomal protein</keyword>
<dbReference type="Proteomes" id="UP000323844">
    <property type="component" value="Chromosome"/>
</dbReference>
<dbReference type="HAMAP" id="MF_00360">
    <property type="entry name" value="Ribosomal_bS6"/>
    <property type="match status" value="1"/>
</dbReference>
<dbReference type="InterPro" id="IPR020814">
    <property type="entry name" value="Ribosomal_S6_plastid/chlpt"/>
</dbReference>
<dbReference type="GO" id="GO:0003735">
    <property type="term" value="F:structural constituent of ribosome"/>
    <property type="evidence" value="ECO:0007669"/>
    <property type="project" value="InterPro"/>
</dbReference>
<dbReference type="Pfam" id="PF01250">
    <property type="entry name" value="Ribosomal_S6"/>
    <property type="match status" value="1"/>
</dbReference>
<dbReference type="AlphaFoldDB" id="A0A5C0UHC7"/>
<comment type="function">
    <text evidence="4 6">Binds together with bS18 to 16S ribosomal RNA.</text>
</comment>
<name>A0A5C0UHC7_9RICK</name>
<evidence type="ECO:0000256" key="2">
    <source>
        <dbReference type="ARBA" id="ARBA00022980"/>
    </source>
</evidence>
<keyword evidence="9" id="KW-1185">Reference proteome</keyword>
<dbReference type="OrthoDB" id="9812702at2"/>
<dbReference type="Gene3D" id="3.30.70.60">
    <property type="match status" value="1"/>
</dbReference>
<protein>
    <recommendedName>
        <fullName evidence="5 6">Small ribosomal subunit protein bS6</fullName>
    </recommendedName>
</protein>
<dbReference type="SUPFAM" id="SSF54995">
    <property type="entry name" value="Ribosomal protein S6"/>
    <property type="match status" value="1"/>
</dbReference>
<dbReference type="NCBIfam" id="TIGR00166">
    <property type="entry name" value="S6"/>
    <property type="match status" value="1"/>
</dbReference>
<evidence type="ECO:0000256" key="1">
    <source>
        <dbReference type="ARBA" id="ARBA00009512"/>
    </source>
</evidence>
<dbReference type="EMBL" id="CP043312">
    <property type="protein sequence ID" value="QEK39545.1"/>
    <property type="molecule type" value="Genomic_DNA"/>
</dbReference>
<dbReference type="GO" id="GO:0070181">
    <property type="term" value="F:small ribosomal subunit rRNA binding"/>
    <property type="evidence" value="ECO:0007669"/>
    <property type="project" value="TreeGrafter"/>
</dbReference>
<accession>A0A5C0UHC7</accession>
<dbReference type="InterPro" id="IPR014717">
    <property type="entry name" value="Transl_elong_EF1B/ribsomal_bS6"/>
</dbReference>
<organism evidence="8 9">
    <name type="scientific">Candidatus Sneabacter namystus</name>
    <dbReference type="NCBI Taxonomy" id="2601646"/>
    <lineage>
        <taxon>Bacteria</taxon>
        <taxon>Pseudomonadati</taxon>
        <taxon>Pseudomonadota</taxon>
        <taxon>Alphaproteobacteria</taxon>
        <taxon>Rickettsiales</taxon>
        <taxon>Rickettsiaceae</taxon>
        <taxon>Rickettsieae</taxon>
        <taxon>Candidatus Sneabacter</taxon>
    </lineage>
</organism>
<evidence type="ECO:0000313" key="8">
    <source>
        <dbReference type="EMBL" id="QEK39545.1"/>
    </source>
</evidence>
<keyword evidence="6" id="KW-0699">rRNA-binding</keyword>
<keyword evidence="6" id="KW-0694">RNA-binding</keyword>
<dbReference type="GO" id="GO:0005840">
    <property type="term" value="C:ribosome"/>
    <property type="evidence" value="ECO:0007669"/>
    <property type="project" value="UniProtKB-KW"/>
</dbReference>
<dbReference type="InterPro" id="IPR035980">
    <property type="entry name" value="Ribosomal_bS6_sf"/>
</dbReference>
<comment type="similarity">
    <text evidence="1 6">Belongs to the bacterial ribosomal protein bS6 family.</text>
</comment>
<dbReference type="GO" id="GO:0005737">
    <property type="term" value="C:cytoplasm"/>
    <property type="evidence" value="ECO:0007669"/>
    <property type="project" value="UniProtKB-ARBA"/>
</dbReference>
<dbReference type="PANTHER" id="PTHR21011:SF1">
    <property type="entry name" value="SMALL RIBOSOMAL SUBUNIT PROTEIN BS6M"/>
    <property type="match status" value="1"/>
</dbReference>
<evidence type="ECO:0000256" key="6">
    <source>
        <dbReference type="HAMAP-Rule" id="MF_00360"/>
    </source>
</evidence>
<evidence type="ECO:0000313" key="9">
    <source>
        <dbReference type="Proteomes" id="UP000323844"/>
    </source>
</evidence>
<evidence type="ECO:0000256" key="3">
    <source>
        <dbReference type="ARBA" id="ARBA00023274"/>
    </source>
</evidence>
<evidence type="ECO:0000256" key="4">
    <source>
        <dbReference type="ARBA" id="ARBA00035104"/>
    </source>
</evidence>
<dbReference type="InterPro" id="IPR000529">
    <property type="entry name" value="Ribosomal_bS6"/>
</dbReference>
<dbReference type="KEGG" id="snay:FZC37_01155"/>
<feature type="region of interest" description="Disordered" evidence="7">
    <location>
        <begin position="118"/>
        <end position="138"/>
    </location>
</feature>
<evidence type="ECO:0000256" key="7">
    <source>
        <dbReference type="SAM" id="MobiDB-lite"/>
    </source>
</evidence>
<dbReference type="PANTHER" id="PTHR21011">
    <property type="entry name" value="MITOCHONDRIAL 28S RIBOSOMAL PROTEIN S6"/>
    <property type="match status" value="1"/>
</dbReference>
<evidence type="ECO:0000256" key="5">
    <source>
        <dbReference type="ARBA" id="ARBA00035294"/>
    </source>
</evidence>
<keyword evidence="3 6" id="KW-0687">Ribonucleoprotein</keyword>
<reference evidence="8 9" key="1">
    <citation type="submission" date="2019-08" db="EMBL/GenBank/DDBJ databases">
        <title>Highly reduced genomes of protist endosymbionts show evolutionary convergence.</title>
        <authorList>
            <person name="George E."/>
            <person name="Husnik F."/>
            <person name="Tashyreva D."/>
            <person name="Prokopchuk G."/>
            <person name="Horak A."/>
            <person name="Kwong W.K."/>
            <person name="Lukes J."/>
            <person name="Keeling P.J."/>
        </authorList>
    </citation>
    <scope>NUCLEOTIDE SEQUENCE [LARGE SCALE GENOMIC DNA]</scope>
    <source>
        <strain evidence="8">1621</strain>
    </source>
</reference>
<sequence length="138" mass="15475">MKNMPEENRSNFTDLADRLYELVLVVKGSVSSEDADRIALDILSTSLNVEKAVIKREVWGFRKLAYPIKDFKRGHYLFFGLKADSESIQKLKRKLVKSSDLLRYIVLRVSNMSSEPSAILSQESTSGATTSGRAASRS</sequence>